<keyword evidence="2" id="KW-1185">Reference proteome</keyword>
<dbReference type="EMBL" id="CATNWA010018832">
    <property type="protein sequence ID" value="CAI9609773.1"/>
    <property type="molecule type" value="Genomic_DNA"/>
</dbReference>
<gene>
    <name evidence="1" type="ORF">SPARVUS_LOCUS14306219</name>
</gene>
<comment type="caution">
    <text evidence="1">The sequence shown here is derived from an EMBL/GenBank/DDBJ whole genome shotgun (WGS) entry which is preliminary data.</text>
</comment>
<evidence type="ECO:0000313" key="2">
    <source>
        <dbReference type="Proteomes" id="UP001162483"/>
    </source>
</evidence>
<organism evidence="1 2">
    <name type="scientific">Staurois parvus</name>
    <dbReference type="NCBI Taxonomy" id="386267"/>
    <lineage>
        <taxon>Eukaryota</taxon>
        <taxon>Metazoa</taxon>
        <taxon>Chordata</taxon>
        <taxon>Craniata</taxon>
        <taxon>Vertebrata</taxon>
        <taxon>Euteleostomi</taxon>
        <taxon>Amphibia</taxon>
        <taxon>Batrachia</taxon>
        <taxon>Anura</taxon>
        <taxon>Neobatrachia</taxon>
        <taxon>Ranoidea</taxon>
        <taxon>Ranidae</taxon>
        <taxon>Staurois</taxon>
    </lineage>
</organism>
<protein>
    <submittedName>
        <fullName evidence="1">Uncharacterized protein</fullName>
    </submittedName>
</protein>
<name>A0ABN9GMI8_9NEOB</name>
<sequence length="48" mass="5121">MMLASQCALWQIVTSSARLFFNSGTLRGLLADSLASHGRLLIVTVLTG</sequence>
<proteinExistence type="predicted"/>
<dbReference type="Proteomes" id="UP001162483">
    <property type="component" value="Unassembled WGS sequence"/>
</dbReference>
<accession>A0ABN9GMI8</accession>
<evidence type="ECO:0000313" key="1">
    <source>
        <dbReference type="EMBL" id="CAI9609773.1"/>
    </source>
</evidence>
<reference evidence="1" key="1">
    <citation type="submission" date="2023-05" db="EMBL/GenBank/DDBJ databases">
        <authorList>
            <person name="Stuckert A."/>
        </authorList>
    </citation>
    <scope>NUCLEOTIDE SEQUENCE</scope>
</reference>